<protein>
    <submittedName>
        <fullName evidence="6">MarR family transcriptional regulator</fullName>
    </submittedName>
</protein>
<dbReference type="InterPro" id="IPR000835">
    <property type="entry name" value="HTH_MarR-typ"/>
</dbReference>
<dbReference type="Proteomes" id="UP000216311">
    <property type="component" value="Unassembled WGS sequence"/>
</dbReference>
<organism evidence="6 7">
    <name type="scientific">Enemella dayhoffiae</name>
    <dbReference type="NCBI Taxonomy" id="2016507"/>
    <lineage>
        <taxon>Bacteria</taxon>
        <taxon>Bacillati</taxon>
        <taxon>Actinomycetota</taxon>
        <taxon>Actinomycetes</taxon>
        <taxon>Propionibacteriales</taxon>
        <taxon>Propionibacteriaceae</taxon>
        <taxon>Enemella</taxon>
    </lineage>
</organism>
<evidence type="ECO:0000313" key="6">
    <source>
        <dbReference type="EMBL" id="OYO22153.1"/>
    </source>
</evidence>
<dbReference type="AlphaFoldDB" id="A0A255H4K3"/>
<dbReference type="PROSITE" id="PS50995">
    <property type="entry name" value="HTH_MARR_2"/>
    <property type="match status" value="1"/>
</dbReference>
<dbReference type="EMBL" id="NMVQ01000012">
    <property type="protein sequence ID" value="OYO22153.1"/>
    <property type="molecule type" value="Genomic_DNA"/>
</dbReference>
<keyword evidence="7" id="KW-1185">Reference proteome</keyword>
<keyword evidence="3" id="KW-0804">Transcription</keyword>
<evidence type="ECO:0000256" key="1">
    <source>
        <dbReference type="ARBA" id="ARBA00023015"/>
    </source>
</evidence>
<feature type="region of interest" description="Disordered" evidence="4">
    <location>
        <begin position="137"/>
        <end position="160"/>
    </location>
</feature>
<comment type="caution">
    <text evidence="6">The sequence shown here is derived from an EMBL/GenBank/DDBJ whole genome shotgun (WGS) entry which is preliminary data.</text>
</comment>
<dbReference type="InterPro" id="IPR023187">
    <property type="entry name" value="Tscrpt_reg_MarR-type_CS"/>
</dbReference>
<keyword evidence="1" id="KW-0805">Transcription regulation</keyword>
<dbReference type="GO" id="GO:0003700">
    <property type="term" value="F:DNA-binding transcription factor activity"/>
    <property type="evidence" value="ECO:0007669"/>
    <property type="project" value="InterPro"/>
</dbReference>
<name>A0A255H4K3_9ACTN</name>
<dbReference type="InterPro" id="IPR036390">
    <property type="entry name" value="WH_DNA-bd_sf"/>
</dbReference>
<dbReference type="SMART" id="SM00347">
    <property type="entry name" value="HTH_MARR"/>
    <property type="match status" value="1"/>
</dbReference>
<reference evidence="6 7" key="1">
    <citation type="submission" date="2017-07" db="EMBL/GenBank/DDBJ databases">
        <title>Draft whole genome sequences of clinical Proprionibacteriaceae strains.</title>
        <authorList>
            <person name="Bernier A.-M."/>
            <person name="Bernard K."/>
            <person name="Domingo M.-C."/>
        </authorList>
    </citation>
    <scope>NUCLEOTIDE SEQUENCE [LARGE SCALE GENOMIC DNA]</scope>
    <source>
        <strain evidence="6 7">NML 130396</strain>
    </source>
</reference>
<dbReference type="Gene3D" id="1.10.10.10">
    <property type="entry name" value="Winged helix-like DNA-binding domain superfamily/Winged helix DNA-binding domain"/>
    <property type="match status" value="1"/>
</dbReference>
<dbReference type="InterPro" id="IPR036388">
    <property type="entry name" value="WH-like_DNA-bd_sf"/>
</dbReference>
<dbReference type="Pfam" id="PF12802">
    <property type="entry name" value="MarR_2"/>
    <property type="match status" value="1"/>
</dbReference>
<accession>A0A255H4K3</accession>
<evidence type="ECO:0000256" key="4">
    <source>
        <dbReference type="SAM" id="MobiDB-lite"/>
    </source>
</evidence>
<evidence type="ECO:0000256" key="3">
    <source>
        <dbReference type="ARBA" id="ARBA00023163"/>
    </source>
</evidence>
<dbReference type="PANTHER" id="PTHR39515">
    <property type="entry name" value="CONSERVED PROTEIN"/>
    <property type="match status" value="1"/>
</dbReference>
<feature type="domain" description="HTH marR-type" evidence="5">
    <location>
        <begin position="8"/>
        <end position="137"/>
    </location>
</feature>
<proteinExistence type="predicted"/>
<evidence type="ECO:0000256" key="2">
    <source>
        <dbReference type="ARBA" id="ARBA00023125"/>
    </source>
</evidence>
<evidence type="ECO:0000259" key="5">
    <source>
        <dbReference type="PROSITE" id="PS50995"/>
    </source>
</evidence>
<feature type="compositionally biased region" description="Polar residues" evidence="4">
    <location>
        <begin position="138"/>
        <end position="148"/>
    </location>
</feature>
<gene>
    <name evidence="6" type="ORF">CGZ93_09670</name>
</gene>
<dbReference type="SUPFAM" id="SSF46785">
    <property type="entry name" value="Winged helix' DNA-binding domain"/>
    <property type="match status" value="1"/>
</dbReference>
<dbReference type="PROSITE" id="PS01117">
    <property type="entry name" value="HTH_MARR_1"/>
    <property type="match status" value="1"/>
</dbReference>
<dbReference type="InterPro" id="IPR052526">
    <property type="entry name" value="HTH-type_Bedaq_tolerance"/>
</dbReference>
<dbReference type="PANTHER" id="PTHR39515:SF2">
    <property type="entry name" value="HTH-TYPE TRANSCRIPTIONAL REGULATOR RV0880"/>
    <property type="match status" value="1"/>
</dbReference>
<dbReference type="GO" id="GO:0003677">
    <property type="term" value="F:DNA binding"/>
    <property type="evidence" value="ECO:0007669"/>
    <property type="project" value="UniProtKB-KW"/>
</dbReference>
<sequence>MEVADVPERSLAHELRVACMRIARRARQESGGLTPHLFAALAPLETEPRTATWLAAREQVSAASMSRTVKELESLGLIARSGDPRDGRQRVLTVTKAGREALAESRRRRNTWMCRQLEGCSEDELRVLRAASEILTRMTETAGSSSEPSETRDVVAGGRR</sequence>
<keyword evidence="2" id="KW-0238">DNA-binding</keyword>
<evidence type="ECO:0000313" key="7">
    <source>
        <dbReference type="Proteomes" id="UP000216311"/>
    </source>
</evidence>